<organism evidence="6 7">
    <name type="scientific">Capronia epimyces CBS 606.96</name>
    <dbReference type="NCBI Taxonomy" id="1182542"/>
    <lineage>
        <taxon>Eukaryota</taxon>
        <taxon>Fungi</taxon>
        <taxon>Dikarya</taxon>
        <taxon>Ascomycota</taxon>
        <taxon>Pezizomycotina</taxon>
        <taxon>Eurotiomycetes</taxon>
        <taxon>Chaetothyriomycetidae</taxon>
        <taxon>Chaetothyriales</taxon>
        <taxon>Herpotrichiellaceae</taxon>
        <taxon>Capronia</taxon>
    </lineage>
</organism>
<dbReference type="Gene3D" id="1.10.510.10">
    <property type="entry name" value="Transferase(Phosphotransferase) domain 1"/>
    <property type="match status" value="1"/>
</dbReference>
<name>W9YDB4_9EURO</name>
<sequence>MSWQLWKIAASRDTSKVFALLSNGSDHLTVVFEYNADSTQRLESQVYLDLCALDDHQPTCFFPNKPAICSAAVKAVESVCADGRETTRRALQPGQILQISTADGTLCGSLVDRSAEFAAFCSSLKQPAALLGQDPGAAKSLPDVVGLEVVRGEEPFQSYRGACMKVSLSKNPKEFLVFKGVTFFDYLQLGPESFQYHLAACYREIHMINTALQQHPNIMPPPKALVVMTSSSDGATEQLVNGSIYPIYKNGSLSALLNKAREEKYRISVERKAKWCSQLASVMHHVHFVARVWHQDLKPPNMLLDDADNILVIDWEQCGANSFVLAPEANGAYDVVTDVEGIEDRRALRYTAYNGPRRVNDPIAIPEWNVFPHWVKECPDAVELAEVYSLGKTMWLILEQVKAGHEDGKEDYTSESVRWSDWSEDIPQSWKGMVRRCIEADPNSRVRLKELCEFWEDQLHKLEK</sequence>
<proteinExistence type="predicted"/>
<reference evidence="6 7" key="1">
    <citation type="submission" date="2013-03" db="EMBL/GenBank/DDBJ databases">
        <title>The Genome Sequence of Capronia epimyces CBS 606.96.</title>
        <authorList>
            <consortium name="The Broad Institute Genomics Platform"/>
            <person name="Cuomo C."/>
            <person name="de Hoog S."/>
            <person name="Gorbushina A."/>
            <person name="Walker B."/>
            <person name="Young S.K."/>
            <person name="Zeng Q."/>
            <person name="Gargeya S."/>
            <person name="Fitzgerald M."/>
            <person name="Haas B."/>
            <person name="Abouelleil A."/>
            <person name="Allen A.W."/>
            <person name="Alvarado L."/>
            <person name="Arachchi H.M."/>
            <person name="Berlin A.M."/>
            <person name="Chapman S.B."/>
            <person name="Gainer-Dewar J."/>
            <person name="Goldberg J."/>
            <person name="Griggs A."/>
            <person name="Gujja S."/>
            <person name="Hansen M."/>
            <person name="Howarth C."/>
            <person name="Imamovic A."/>
            <person name="Ireland A."/>
            <person name="Larimer J."/>
            <person name="McCowan C."/>
            <person name="Murphy C."/>
            <person name="Pearson M."/>
            <person name="Poon T.W."/>
            <person name="Priest M."/>
            <person name="Roberts A."/>
            <person name="Saif S."/>
            <person name="Shea T."/>
            <person name="Sisk P."/>
            <person name="Sykes S."/>
            <person name="Wortman J."/>
            <person name="Nusbaum C."/>
            <person name="Birren B."/>
        </authorList>
    </citation>
    <scope>NUCLEOTIDE SEQUENCE [LARGE SCALE GENOMIC DNA]</scope>
    <source>
        <strain evidence="6 7">CBS 606.96</strain>
    </source>
</reference>
<dbReference type="InterPro" id="IPR011009">
    <property type="entry name" value="Kinase-like_dom_sf"/>
</dbReference>
<dbReference type="PANTHER" id="PTHR44329">
    <property type="entry name" value="SERINE/THREONINE-PROTEIN KINASE TNNI3K-RELATED"/>
    <property type="match status" value="1"/>
</dbReference>
<dbReference type="PROSITE" id="PS50011">
    <property type="entry name" value="PROTEIN_KINASE_DOM"/>
    <property type="match status" value="1"/>
</dbReference>
<dbReference type="Proteomes" id="UP000019478">
    <property type="component" value="Unassembled WGS sequence"/>
</dbReference>
<dbReference type="InterPro" id="IPR000719">
    <property type="entry name" value="Prot_kinase_dom"/>
</dbReference>
<dbReference type="PANTHER" id="PTHR44329:SF288">
    <property type="entry name" value="MITOGEN-ACTIVATED PROTEIN KINASE KINASE KINASE 20"/>
    <property type="match status" value="1"/>
</dbReference>
<dbReference type="GO" id="GO:0004674">
    <property type="term" value="F:protein serine/threonine kinase activity"/>
    <property type="evidence" value="ECO:0007669"/>
    <property type="project" value="TreeGrafter"/>
</dbReference>
<keyword evidence="3" id="KW-0418">Kinase</keyword>
<accession>W9YDB4</accession>
<dbReference type="SUPFAM" id="SSF56112">
    <property type="entry name" value="Protein kinase-like (PK-like)"/>
    <property type="match status" value="1"/>
</dbReference>
<dbReference type="HOGENOM" id="CLU_047140_0_0_1"/>
<evidence type="ECO:0000256" key="3">
    <source>
        <dbReference type="ARBA" id="ARBA00022777"/>
    </source>
</evidence>
<gene>
    <name evidence="6" type="ORF">A1O3_04215</name>
</gene>
<dbReference type="GO" id="GO:0005524">
    <property type="term" value="F:ATP binding"/>
    <property type="evidence" value="ECO:0007669"/>
    <property type="project" value="UniProtKB-KW"/>
</dbReference>
<dbReference type="eggNOG" id="ENOG502SDZT">
    <property type="taxonomic scope" value="Eukaryota"/>
</dbReference>
<feature type="domain" description="Protein kinase" evidence="5">
    <location>
        <begin position="145"/>
        <end position="463"/>
    </location>
</feature>
<dbReference type="PROSITE" id="PS00108">
    <property type="entry name" value="PROTEIN_KINASE_ST"/>
    <property type="match status" value="1"/>
</dbReference>
<dbReference type="SMART" id="SM00220">
    <property type="entry name" value="S_TKc"/>
    <property type="match status" value="1"/>
</dbReference>
<evidence type="ECO:0000313" key="6">
    <source>
        <dbReference type="EMBL" id="EXJ87256.1"/>
    </source>
</evidence>
<protein>
    <recommendedName>
        <fullName evidence="5">Protein kinase domain-containing protein</fullName>
    </recommendedName>
</protein>
<keyword evidence="2" id="KW-0547">Nucleotide-binding</keyword>
<dbReference type="RefSeq" id="XP_007732535.1">
    <property type="nucleotide sequence ID" value="XM_007734345.1"/>
</dbReference>
<evidence type="ECO:0000256" key="1">
    <source>
        <dbReference type="ARBA" id="ARBA00022679"/>
    </source>
</evidence>
<keyword evidence="1" id="KW-0808">Transferase</keyword>
<evidence type="ECO:0000259" key="5">
    <source>
        <dbReference type="PROSITE" id="PS50011"/>
    </source>
</evidence>
<dbReference type="InterPro" id="IPR051681">
    <property type="entry name" value="Ser/Thr_Kinases-Pseudokinases"/>
</dbReference>
<keyword evidence="4" id="KW-0067">ATP-binding</keyword>
<comment type="caution">
    <text evidence="6">The sequence shown here is derived from an EMBL/GenBank/DDBJ whole genome shotgun (WGS) entry which is preliminary data.</text>
</comment>
<evidence type="ECO:0000256" key="2">
    <source>
        <dbReference type="ARBA" id="ARBA00022741"/>
    </source>
</evidence>
<keyword evidence="7" id="KW-1185">Reference proteome</keyword>
<evidence type="ECO:0000313" key="7">
    <source>
        <dbReference type="Proteomes" id="UP000019478"/>
    </source>
</evidence>
<evidence type="ECO:0000256" key="4">
    <source>
        <dbReference type="ARBA" id="ARBA00022840"/>
    </source>
</evidence>
<dbReference type="OrthoDB" id="4062651at2759"/>
<dbReference type="InterPro" id="IPR008271">
    <property type="entry name" value="Ser/Thr_kinase_AS"/>
</dbReference>
<dbReference type="EMBL" id="AMGY01000003">
    <property type="protein sequence ID" value="EXJ87256.1"/>
    <property type="molecule type" value="Genomic_DNA"/>
</dbReference>
<dbReference type="AlphaFoldDB" id="W9YDB4"/>
<dbReference type="GeneID" id="19168335"/>